<dbReference type="PANTHER" id="PTHR46479:SF1">
    <property type="entry name" value="BIOGENESIS OF LYSOSOME-RELATED ORGANELLES COMPLEX 1 SUBUNIT 2"/>
    <property type="match status" value="1"/>
</dbReference>
<keyword evidence="4" id="KW-1185">Reference proteome</keyword>
<comment type="caution">
    <text evidence="3">The sequence shown here is derived from an EMBL/GenBank/DDBJ whole genome shotgun (WGS) entry which is preliminary data.</text>
</comment>
<protein>
    <recommendedName>
        <fullName evidence="5">Biogenesis of lysosome-related organelles complex 1 subunit 2</fullName>
    </recommendedName>
</protein>
<dbReference type="PANTHER" id="PTHR46479">
    <property type="entry name" value="BIOGENESIS OF LYSOSOME-RELATED ORGANELLES COMPLEX 1 SUBUNIT 2"/>
    <property type="match status" value="1"/>
</dbReference>
<dbReference type="EMBL" id="CALNXI010001086">
    <property type="protein sequence ID" value="CAH3154888.1"/>
    <property type="molecule type" value="Genomic_DNA"/>
</dbReference>
<evidence type="ECO:0000313" key="4">
    <source>
        <dbReference type="Proteomes" id="UP001159427"/>
    </source>
</evidence>
<proteinExistence type="inferred from homology"/>
<feature type="region of interest" description="Disordered" evidence="2">
    <location>
        <begin position="1"/>
        <end position="49"/>
    </location>
</feature>
<comment type="similarity">
    <text evidence="1">Belongs to the BLOC1S2 family.</text>
</comment>
<dbReference type="Pfam" id="PF10046">
    <property type="entry name" value="BLOC1_2"/>
    <property type="match status" value="1"/>
</dbReference>
<evidence type="ECO:0000256" key="2">
    <source>
        <dbReference type="SAM" id="MobiDB-lite"/>
    </source>
</evidence>
<name>A0ABN8Q0S2_9CNID</name>
<dbReference type="InterPro" id="IPR019269">
    <property type="entry name" value="BLOC1_su2"/>
</dbReference>
<accession>A0ABN8Q0S2</accession>
<gene>
    <name evidence="3" type="ORF">PEVE_00001541</name>
</gene>
<evidence type="ECO:0000256" key="1">
    <source>
        <dbReference type="ARBA" id="ARBA00008468"/>
    </source>
</evidence>
<dbReference type="Proteomes" id="UP001159427">
    <property type="component" value="Unassembled WGS sequence"/>
</dbReference>
<evidence type="ECO:0008006" key="5">
    <source>
        <dbReference type="Google" id="ProtNLM"/>
    </source>
</evidence>
<feature type="compositionally biased region" description="Polar residues" evidence="2">
    <location>
        <begin position="1"/>
        <end position="14"/>
    </location>
</feature>
<organism evidence="3 4">
    <name type="scientific">Porites evermanni</name>
    <dbReference type="NCBI Taxonomy" id="104178"/>
    <lineage>
        <taxon>Eukaryota</taxon>
        <taxon>Metazoa</taxon>
        <taxon>Cnidaria</taxon>
        <taxon>Anthozoa</taxon>
        <taxon>Hexacorallia</taxon>
        <taxon>Scleractinia</taxon>
        <taxon>Fungiina</taxon>
        <taxon>Poritidae</taxon>
        <taxon>Porites</taxon>
    </lineage>
</organism>
<reference evidence="3 4" key="1">
    <citation type="submission" date="2022-05" db="EMBL/GenBank/DDBJ databases">
        <authorList>
            <consortium name="Genoscope - CEA"/>
            <person name="William W."/>
        </authorList>
    </citation>
    <scope>NUCLEOTIDE SEQUENCE [LARGE SCALE GENOMIC DNA]</scope>
</reference>
<sequence>MAETTEQNVQPSSIQHHEVISSDMDTTNDPEHASSKSMSEGPVGMEKTNVPHGEVMSLKECCREAFDKITEYLKGELDGSLEDYVLLEKLNKMTVTKYSDMSNTAKTLITAMEELDKKYKSLEPYLEQIDKVEESVASLEQAAYRLDAYSKRLEAKFKKLERR</sequence>
<evidence type="ECO:0000313" key="3">
    <source>
        <dbReference type="EMBL" id="CAH3154888.1"/>
    </source>
</evidence>